<feature type="domain" description="Peptidase M20 dimerisation" evidence="2">
    <location>
        <begin position="174"/>
        <end position="264"/>
    </location>
</feature>
<dbReference type="CDD" id="cd05672">
    <property type="entry name" value="M20_ACY1L2-like"/>
    <property type="match status" value="1"/>
</dbReference>
<comment type="similarity">
    <text evidence="1">Belongs to the peptidase M20A family.</text>
</comment>
<dbReference type="InterPro" id="IPR002933">
    <property type="entry name" value="Peptidase_M20"/>
</dbReference>
<evidence type="ECO:0000313" key="3">
    <source>
        <dbReference type="EMBL" id="WTS11257.1"/>
    </source>
</evidence>
<reference evidence="3" key="1">
    <citation type="submission" date="2022-10" db="EMBL/GenBank/DDBJ databases">
        <title>The complete genomes of actinobacterial strains from the NBC collection.</title>
        <authorList>
            <person name="Joergensen T.S."/>
            <person name="Alvarez Arevalo M."/>
            <person name="Sterndorff E.B."/>
            <person name="Faurdal D."/>
            <person name="Vuksanovic O."/>
            <person name="Mourched A.-S."/>
            <person name="Charusanti P."/>
            <person name="Shaw S."/>
            <person name="Blin K."/>
            <person name="Weber T."/>
        </authorList>
    </citation>
    <scope>NUCLEOTIDE SEQUENCE</scope>
    <source>
        <strain evidence="3">NBC_00119</strain>
    </source>
</reference>
<dbReference type="SUPFAM" id="SSF55031">
    <property type="entry name" value="Bacterial exopeptidase dimerisation domain"/>
    <property type="match status" value="1"/>
</dbReference>
<dbReference type="GO" id="GO:0005737">
    <property type="term" value="C:cytoplasm"/>
    <property type="evidence" value="ECO:0007669"/>
    <property type="project" value="TreeGrafter"/>
</dbReference>
<gene>
    <name evidence="3" type="ORF">OHU69_09335</name>
</gene>
<organism evidence="3">
    <name type="scientific">Streptomyces sp. NBC_00119</name>
    <dbReference type="NCBI Taxonomy" id="2975659"/>
    <lineage>
        <taxon>Bacteria</taxon>
        <taxon>Bacillati</taxon>
        <taxon>Actinomycetota</taxon>
        <taxon>Actinomycetes</taxon>
        <taxon>Kitasatosporales</taxon>
        <taxon>Streptomycetaceae</taxon>
        <taxon>Streptomyces</taxon>
    </lineage>
</organism>
<dbReference type="GO" id="GO:0046657">
    <property type="term" value="P:folic acid catabolic process"/>
    <property type="evidence" value="ECO:0007669"/>
    <property type="project" value="TreeGrafter"/>
</dbReference>
<dbReference type="NCBIfam" id="TIGR01891">
    <property type="entry name" value="amidohydrolases"/>
    <property type="match status" value="1"/>
</dbReference>
<dbReference type="AlphaFoldDB" id="A0AAU1U3D3"/>
<dbReference type="Gene3D" id="3.40.630.10">
    <property type="entry name" value="Zn peptidases"/>
    <property type="match status" value="1"/>
</dbReference>
<dbReference type="InterPro" id="IPR017439">
    <property type="entry name" value="Amidohydrolase"/>
</dbReference>
<dbReference type="Gene3D" id="3.30.70.360">
    <property type="match status" value="1"/>
</dbReference>
<evidence type="ECO:0000259" key="2">
    <source>
        <dbReference type="Pfam" id="PF07687"/>
    </source>
</evidence>
<dbReference type="SUPFAM" id="SSF53187">
    <property type="entry name" value="Zn-dependent exopeptidases"/>
    <property type="match status" value="1"/>
</dbReference>
<dbReference type="FunFam" id="3.30.70.360:FF:000004">
    <property type="entry name" value="Peptidase M20 domain-containing protein 2"/>
    <property type="match status" value="1"/>
</dbReference>
<dbReference type="PANTHER" id="PTHR30575">
    <property type="entry name" value="PEPTIDASE M20"/>
    <property type="match status" value="1"/>
</dbReference>
<proteinExistence type="inferred from homology"/>
<dbReference type="GO" id="GO:0071713">
    <property type="term" value="F:para-aminobenzoyl-glutamate hydrolase activity"/>
    <property type="evidence" value="ECO:0007669"/>
    <property type="project" value="TreeGrafter"/>
</dbReference>
<accession>A0AAU1U3D3</accession>
<dbReference type="InterPro" id="IPR036264">
    <property type="entry name" value="Bact_exopeptidase_dim_dom"/>
</dbReference>
<name>A0AAU1U3D3_9ACTN</name>
<dbReference type="InterPro" id="IPR052030">
    <property type="entry name" value="Peptidase_M20/M20A_hydrolases"/>
</dbReference>
<dbReference type="PIRSF" id="PIRSF037226">
    <property type="entry name" value="Amidohydrolase_ACY1L2_prd"/>
    <property type="match status" value="1"/>
</dbReference>
<dbReference type="EMBL" id="CP108195">
    <property type="protein sequence ID" value="WTS11257.1"/>
    <property type="molecule type" value="Genomic_DNA"/>
</dbReference>
<dbReference type="GO" id="GO:0016805">
    <property type="term" value="F:dipeptidase activity"/>
    <property type="evidence" value="ECO:0007669"/>
    <property type="project" value="InterPro"/>
</dbReference>
<sequence length="386" mass="39567">MKAAPMTPKSAIERRIRAAERSLVELSHLIHAHPELGFEEVRASAWISERLSAAGFDVEHGCYGLPTAIRATVGSGPLRIAICAEYDALPDIGHACGHNIIAAAAVGAGRGLAGLADDLGLTVTVLGTPAEEGGGGKVLMLERGAFDEVDAAMMVHPAAVEMAAMPGSAVSMFDVSYRGTPAHAGAYPERGVNAADAMTVAQVAVGLLRQQTTSTDRIQGIVTEAGTAPNVIPDASRGRWIVRSDTLKALAPLKARVQRCFEAGALATGCELSTDPVGPDYADMRPDRGMLALYRANAEALGRTFPDLPGSGVVGAATDMGNVSHVVPTIHPMLGLDCAPAVNHQPEFTAACVTAAADRAVLDGALAMAWTAADLAAATGGGLSAP</sequence>
<dbReference type="Pfam" id="PF01546">
    <property type="entry name" value="Peptidase_M20"/>
    <property type="match status" value="1"/>
</dbReference>
<protein>
    <recommendedName>
        <fullName evidence="1">Peptidase M20 domain-containing protein 2</fullName>
    </recommendedName>
</protein>
<dbReference type="PANTHER" id="PTHR30575:SF0">
    <property type="entry name" value="XAA-ARG DIPEPTIDASE"/>
    <property type="match status" value="1"/>
</dbReference>
<dbReference type="Pfam" id="PF07687">
    <property type="entry name" value="M20_dimer"/>
    <property type="match status" value="1"/>
</dbReference>
<dbReference type="InterPro" id="IPR017144">
    <property type="entry name" value="Xaa-Arg_dipeptidase"/>
</dbReference>
<dbReference type="InterPro" id="IPR011650">
    <property type="entry name" value="Peptidase_M20_dimer"/>
</dbReference>
<evidence type="ECO:0000256" key="1">
    <source>
        <dbReference type="PIRNR" id="PIRNR037226"/>
    </source>
</evidence>